<dbReference type="STRING" id="3218.A0A2K1KK86"/>
<keyword evidence="2" id="KW-0441">Lipid A biosynthesis</keyword>
<dbReference type="Pfam" id="PF13720">
    <property type="entry name" value="Acetyltransf_11"/>
    <property type="match status" value="1"/>
</dbReference>
<gene>
    <name evidence="8" type="primary">LOC112282616</name>
    <name evidence="7" type="ORF">PHYPA_007859</name>
</gene>
<evidence type="ECO:0000256" key="4">
    <source>
        <dbReference type="ARBA" id="ARBA00023098"/>
    </source>
</evidence>
<protein>
    <recommendedName>
        <fullName evidence="6">UDP N-acetylglucosamine O-acyltransferase C-terminal domain-containing protein</fullName>
    </recommendedName>
</protein>
<dbReference type="RefSeq" id="XP_024376212.1">
    <property type="nucleotide sequence ID" value="XM_024520444.1"/>
</dbReference>
<dbReference type="GO" id="GO:0009245">
    <property type="term" value="P:lipid A biosynthetic process"/>
    <property type="evidence" value="ECO:0007669"/>
    <property type="project" value="UniProtKB-KW"/>
</dbReference>
<dbReference type="AlphaFoldDB" id="A0A2K1KK86"/>
<dbReference type="InterPro" id="IPR029098">
    <property type="entry name" value="Acetyltransf_C"/>
</dbReference>
<evidence type="ECO:0000256" key="5">
    <source>
        <dbReference type="ARBA" id="ARBA00023315"/>
    </source>
</evidence>
<dbReference type="InterPro" id="IPR037157">
    <property type="entry name" value="Acetyltransf_C_sf"/>
</dbReference>
<dbReference type="GeneID" id="112282616"/>
<keyword evidence="9" id="KW-1185">Reference proteome</keyword>
<dbReference type="Gramene" id="Pp3c5_18660V3.1">
    <property type="protein sequence ID" value="Pp3c5_18660V3.1"/>
    <property type="gene ID" value="Pp3c5_18660"/>
</dbReference>
<dbReference type="InterPro" id="IPR010137">
    <property type="entry name" value="Lipid_A_LpxA"/>
</dbReference>
<dbReference type="GO" id="GO:0008780">
    <property type="term" value="F:acyl-[acyl-carrier-protein]-UDP-N-acetylglucosamine O-acyltransferase activity"/>
    <property type="evidence" value="ECO:0000318"/>
    <property type="project" value="GO_Central"/>
</dbReference>
<dbReference type="CDD" id="cd03351">
    <property type="entry name" value="LbH_UDP-GlcNAc_AT"/>
    <property type="match status" value="1"/>
</dbReference>
<dbReference type="Proteomes" id="UP000006727">
    <property type="component" value="Chromosome 5"/>
</dbReference>
<dbReference type="EnsemblPlants" id="Pp3c5_18660V3.1">
    <property type="protein sequence ID" value="Pp3c5_18660V3.1"/>
    <property type="gene ID" value="Pp3c5_18660"/>
</dbReference>
<evidence type="ECO:0000313" key="8">
    <source>
        <dbReference type="EnsemblPlants" id="Pp3c5_18660V3.1"/>
    </source>
</evidence>
<dbReference type="SUPFAM" id="SSF51161">
    <property type="entry name" value="Trimeric LpxA-like enzymes"/>
    <property type="match status" value="2"/>
</dbReference>
<organism evidence="7">
    <name type="scientific">Physcomitrium patens</name>
    <name type="common">Spreading-leaved earth moss</name>
    <name type="synonym">Physcomitrella patens</name>
    <dbReference type="NCBI Taxonomy" id="3218"/>
    <lineage>
        <taxon>Eukaryota</taxon>
        <taxon>Viridiplantae</taxon>
        <taxon>Streptophyta</taxon>
        <taxon>Embryophyta</taxon>
        <taxon>Bryophyta</taxon>
        <taxon>Bryophytina</taxon>
        <taxon>Bryopsida</taxon>
        <taxon>Funariidae</taxon>
        <taxon>Funariales</taxon>
        <taxon>Funariaceae</taxon>
        <taxon>Physcomitrium</taxon>
    </lineage>
</organism>
<dbReference type="Pfam" id="PF00132">
    <property type="entry name" value="Hexapep"/>
    <property type="match status" value="2"/>
</dbReference>
<keyword evidence="5" id="KW-0012">Acyltransferase</keyword>
<keyword evidence="1" id="KW-0444">Lipid biosynthesis</keyword>
<reference evidence="7 9" key="1">
    <citation type="journal article" date="2008" name="Science">
        <title>The Physcomitrella genome reveals evolutionary insights into the conquest of land by plants.</title>
        <authorList>
            <person name="Rensing S."/>
            <person name="Lang D."/>
            <person name="Zimmer A."/>
            <person name="Terry A."/>
            <person name="Salamov A."/>
            <person name="Shapiro H."/>
            <person name="Nishiyama T."/>
            <person name="Perroud P.-F."/>
            <person name="Lindquist E."/>
            <person name="Kamisugi Y."/>
            <person name="Tanahashi T."/>
            <person name="Sakakibara K."/>
            <person name="Fujita T."/>
            <person name="Oishi K."/>
            <person name="Shin-I T."/>
            <person name="Kuroki Y."/>
            <person name="Toyoda A."/>
            <person name="Suzuki Y."/>
            <person name="Hashimoto A."/>
            <person name="Yamaguchi K."/>
            <person name="Sugano A."/>
            <person name="Kohara Y."/>
            <person name="Fujiyama A."/>
            <person name="Anterola A."/>
            <person name="Aoki S."/>
            <person name="Ashton N."/>
            <person name="Barbazuk W.B."/>
            <person name="Barker E."/>
            <person name="Bennetzen J."/>
            <person name="Bezanilla M."/>
            <person name="Blankenship R."/>
            <person name="Cho S.H."/>
            <person name="Dutcher S."/>
            <person name="Estelle M."/>
            <person name="Fawcett J.A."/>
            <person name="Gundlach H."/>
            <person name="Hanada K."/>
            <person name="Heyl A."/>
            <person name="Hicks K.A."/>
            <person name="Hugh J."/>
            <person name="Lohr M."/>
            <person name="Mayer K."/>
            <person name="Melkozernov A."/>
            <person name="Murata T."/>
            <person name="Nelson D."/>
            <person name="Pils B."/>
            <person name="Prigge M."/>
            <person name="Reiss B."/>
            <person name="Renner T."/>
            <person name="Rombauts S."/>
            <person name="Rushton P."/>
            <person name="Sanderfoot A."/>
            <person name="Schween G."/>
            <person name="Shiu S.-H."/>
            <person name="Stueber K."/>
            <person name="Theodoulou F.L."/>
            <person name="Tu H."/>
            <person name="Van de Peer Y."/>
            <person name="Verrier P.J."/>
            <person name="Waters E."/>
            <person name="Wood A."/>
            <person name="Yang L."/>
            <person name="Cove D."/>
            <person name="Cuming A."/>
            <person name="Hasebe M."/>
            <person name="Lucas S."/>
            <person name="Mishler D.B."/>
            <person name="Reski R."/>
            <person name="Grigoriev I."/>
            <person name="Quatrano R.S."/>
            <person name="Boore J.L."/>
        </authorList>
    </citation>
    <scope>NUCLEOTIDE SEQUENCE [LARGE SCALE GENOMIC DNA]</scope>
    <source>
        <strain evidence="8 9">cv. Gransden 2004</strain>
    </source>
</reference>
<keyword evidence="3" id="KW-0808">Transferase</keyword>
<dbReference type="OrthoDB" id="25818at2759"/>
<dbReference type="GO" id="GO:2001289">
    <property type="term" value="P:lipid X metabolic process"/>
    <property type="evidence" value="ECO:0000318"/>
    <property type="project" value="GO_Central"/>
</dbReference>
<dbReference type="Gene3D" id="1.20.1180.10">
    <property type="entry name" value="Udp N-acetylglucosamine O-acyltransferase, C-terminal domain"/>
    <property type="match status" value="1"/>
</dbReference>
<sequence length="492" mass="53489">MQVVKKAIGGSILRRRKHEVSQLLEVQFWVSSIWGIDFCGAFSQDYHWSGRNQYRTANITGLENPPGAHCCLPHVENLLDARSPMAAQVFFNGSLLGGISCTSTPSSLSVPRSSLTLPVPTSLRKSLYSMVSWKDLLSRHRSFKRGMRSSALADSDFSVKKDEMQTQSMFPAARRGKENAVSTTTVNATSVLPERKIIHETAVVHPDAFIGEGVVISAFCTVGPGVSIGNGCKLHPSSHVCGNTELGEGCEIMNGAVVGSDLPGRTVIGNHNTIGYHAVVGVKAQDLKYKEGDECFLHIGNNNDIREYVSIHRSSKPNDCTVIGDHNLFMATSHVAHDCKLGNHNILANGTLVGGHVIIGDYIHTGGAVGIHQFCHIDSYSFLAAGAMVTRDVPMYIMVSGNRAELRGLNLEGMRRLGFSDLEIKSIRRAYQKLFMNRDVGAGGLEDRLADLEANEDLANVPAAVALLRSVRNCLGENRRGICTYRLWNSGS</sequence>
<dbReference type="PaxDb" id="3218-PP1S377_21V6.3"/>
<dbReference type="NCBIfam" id="NF003657">
    <property type="entry name" value="PRK05289.1"/>
    <property type="match status" value="1"/>
</dbReference>
<dbReference type="KEGG" id="ppp:112282616"/>
<feature type="domain" description="UDP N-acetylglucosamine O-acyltransferase C-terminal" evidence="6">
    <location>
        <begin position="392"/>
        <end position="483"/>
    </location>
</feature>
<dbReference type="InterPro" id="IPR001451">
    <property type="entry name" value="Hexapep"/>
</dbReference>
<accession>A0A2K1KK86</accession>
<evidence type="ECO:0000256" key="2">
    <source>
        <dbReference type="ARBA" id="ARBA00022556"/>
    </source>
</evidence>
<dbReference type="PANTHER" id="PTHR43480:SF1">
    <property type="entry name" value="ACYL-[ACYL-CARRIER-PROTEIN]--UDP-N-ACETYLGLUCOSAMINE O-ACYLTRANSFERASE, MITOCHONDRIAL-RELATED"/>
    <property type="match status" value="1"/>
</dbReference>
<dbReference type="Gene3D" id="2.160.10.10">
    <property type="entry name" value="Hexapeptide repeat proteins"/>
    <property type="match status" value="1"/>
</dbReference>
<proteinExistence type="predicted"/>
<evidence type="ECO:0000256" key="1">
    <source>
        <dbReference type="ARBA" id="ARBA00022516"/>
    </source>
</evidence>
<evidence type="ECO:0000259" key="6">
    <source>
        <dbReference type="Pfam" id="PF13720"/>
    </source>
</evidence>
<name>A0A2K1KK86_PHYPA</name>
<dbReference type="InterPro" id="IPR011004">
    <property type="entry name" value="Trimer_LpxA-like_sf"/>
</dbReference>
<evidence type="ECO:0000256" key="3">
    <source>
        <dbReference type="ARBA" id="ARBA00022679"/>
    </source>
</evidence>
<dbReference type="FunCoup" id="A0A2K1KK86">
    <property type="interactions" value="82"/>
</dbReference>
<dbReference type="EMBL" id="ABEU02000005">
    <property type="protein sequence ID" value="PNR54182.1"/>
    <property type="molecule type" value="Genomic_DNA"/>
</dbReference>
<evidence type="ECO:0000313" key="9">
    <source>
        <dbReference type="Proteomes" id="UP000006727"/>
    </source>
</evidence>
<dbReference type="PANTHER" id="PTHR43480">
    <property type="entry name" value="ACYL-[ACYL-CARRIER-PROTEIN]--UDP-N-ACETYLGLUCOSAMINE O-ACYLTRANSFERASE"/>
    <property type="match status" value="1"/>
</dbReference>
<evidence type="ECO:0000313" key="7">
    <source>
        <dbReference type="EMBL" id="PNR54182.1"/>
    </source>
</evidence>
<reference evidence="7 9" key="2">
    <citation type="journal article" date="2018" name="Plant J.">
        <title>The Physcomitrella patens chromosome-scale assembly reveals moss genome structure and evolution.</title>
        <authorList>
            <person name="Lang D."/>
            <person name="Ullrich K.K."/>
            <person name="Murat F."/>
            <person name="Fuchs J."/>
            <person name="Jenkins J."/>
            <person name="Haas F.B."/>
            <person name="Piednoel M."/>
            <person name="Gundlach H."/>
            <person name="Van Bel M."/>
            <person name="Meyberg R."/>
            <person name="Vives C."/>
            <person name="Morata J."/>
            <person name="Symeonidi A."/>
            <person name="Hiss M."/>
            <person name="Muchero W."/>
            <person name="Kamisugi Y."/>
            <person name="Saleh O."/>
            <person name="Blanc G."/>
            <person name="Decker E.L."/>
            <person name="van Gessel N."/>
            <person name="Grimwood J."/>
            <person name="Hayes R.D."/>
            <person name="Graham S.W."/>
            <person name="Gunter L.E."/>
            <person name="McDaniel S.F."/>
            <person name="Hoernstein S.N.W."/>
            <person name="Larsson A."/>
            <person name="Li F.W."/>
            <person name="Perroud P.F."/>
            <person name="Phillips J."/>
            <person name="Ranjan P."/>
            <person name="Rokshar D.S."/>
            <person name="Rothfels C.J."/>
            <person name="Schneider L."/>
            <person name="Shu S."/>
            <person name="Stevenson D.W."/>
            <person name="Thummler F."/>
            <person name="Tillich M."/>
            <person name="Villarreal Aguilar J.C."/>
            <person name="Widiez T."/>
            <person name="Wong G.K."/>
            <person name="Wymore A."/>
            <person name="Zhang Y."/>
            <person name="Zimmer A.D."/>
            <person name="Quatrano R.S."/>
            <person name="Mayer K.F.X."/>
            <person name="Goodstein D."/>
            <person name="Casacuberta J.M."/>
            <person name="Vandepoele K."/>
            <person name="Reski R."/>
            <person name="Cuming A.C."/>
            <person name="Tuskan G.A."/>
            <person name="Maumus F."/>
            <person name="Salse J."/>
            <person name="Schmutz J."/>
            <person name="Rensing S.A."/>
        </authorList>
    </citation>
    <scope>NUCLEOTIDE SEQUENCE [LARGE SCALE GENOMIC DNA]</scope>
    <source>
        <strain evidence="8 9">cv. Gransden 2004</strain>
    </source>
</reference>
<reference evidence="8" key="3">
    <citation type="submission" date="2020-12" db="UniProtKB">
        <authorList>
            <consortium name="EnsemblPlants"/>
        </authorList>
    </citation>
    <scope>IDENTIFICATION</scope>
</reference>
<dbReference type="GO" id="GO:0005739">
    <property type="term" value="C:mitochondrion"/>
    <property type="evidence" value="ECO:0000318"/>
    <property type="project" value="GO_Central"/>
</dbReference>
<dbReference type="GO" id="GO:0016020">
    <property type="term" value="C:membrane"/>
    <property type="evidence" value="ECO:0007669"/>
    <property type="project" value="GOC"/>
</dbReference>
<keyword evidence="4" id="KW-0443">Lipid metabolism</keyword>